<evidence type="ECO:0000259" key="2">
    <source>
        <dbReference type="Pfam" id="PF13590"/>
    </source>
</evidence>
<protein>
    <submittedName>
        <fullName evidence="3">DUF4136 domain-containing protein</fullName>
    </submittedName>
</protein>
<feature type="domain" description="DUF4136" evidence="2">
    <location>
        <begin position="27"/>
        <end position="193"/>
    </location>
</feature>
<sequence>MKAGLFYTFLFLMFLMAACTRIVANTSYTYNPSTDFGQLSTFGWYKAEVPKPIAGSAGSQFNLLLDQRIKEAVASELVKTGMQPEAETPDFLVAYDIAVDTSQMVNDSYTFPSGFGYSYSYWYGYRYRYTTVGLPNYRPIQSLPSGTVVIDIISPESNQLLWRGYSQANLNPTSLDEERINLIVADIMAQFPPQPVR</sequence>
<evidence type="ECO:0000313" key="4">
    <source>
        <dbReference type="Proteomes" id="UP000266005"/>
    </source>
</evidence>
<dbReference type="OrthoDB" id="5432251at2"/>
<evidence type="ECO:0000256" key="1">
    <source>
        <dbReference type="SAM" id="SignalP"/>
    </source>
</evidence>
<accession>A0A399S704</accession>
<gene>
    <name evidence="3" type="ORF">D1627_12190</name>
</gene>
<dbReference type="PROSITE" id="PS51257">
    <property type="entry name" value="PROKAR_LIPOPROTEIN"/>
    <property type="match status" value="1"/>
</dbReference>
<proteinExistence type="predicted"/>
<keyword evidence="1" id="KW-0732">Signal</keyword>
<name>A0A399S704_9BACT</name>
<reference evidence="4" key="1">
    <citation type="submission" date="2018-08" db="EMBL/GenBank/DDBJ databases">
        <title>Mucilaginibacter sp. MYSH2.</title>
        <authorList>
            <person name="Seo T."/>
        </authorList>
    </citation>
    <scope>NUCLEOTIDE SEQUENCE [LARGE SCALE GENOMIC DNA]</scope>
    <source>
        <strain evidence="4">KIRAN</strain>
    </source>
</reference>
<dbReference type="RefSeq" id="WP_119432498.1">
    <property type="nucleotide sequence ID" value="NZ_QWGE01000003.1"/>
</dbReference>
<dbReference type="Proteomes" id="UP000266005">
    <property type="component" value="Unassembled WGS sequence"/>
</dbReference>
<evidence type="ECO:0000313" key="3">
    <source>
        <dbReference type="EMBL" id="RIJ37842.1"/>
    </source>
</evidence>
<comment type="caution">
    <text evidence="3">The sequence shown here is derived from an EMBL/GenBank/DDBJ whole genome shotgun (WGS) entry which is preliminary data.</text>
</comment>
<keyword evidence="4" id="KW-1185">Reference proteome</keyword>
<feature type="signal peptide" evidence="1">
    <location>
        <begin position="1"/>
        <end position="17"/>
    </location>
</feature>
<dbReference type="InterPro" id="IPR025411">
    <property type="entry name" value="DUF4136"/>
</dbReference>
<dbReference type="Pfam" id="PF13590">
    <property type="entry name" value="DUF4136"/>
    <property type="match status" value="1"/>
</dbReference>
<dbReference type="AlphaFoldDB" id="A0A399S704"/>
<dbReference type="Gene3D" id="3.30.160.670">
    <property type="match status" value="1"/>
</dbReference>
<feature type="chain" id="PRO_5017185946" evidence="1">
    <location>
        <begin position="18"/>
        <end position="197"/>
    </location>
</feature>
<dbReference type="EMBL" id="QWGE01000003">
    <property type="protein sequence ID" value="RIJ37842.1"/>
    <property type="molecule type" value="Genomic_DNA"/>
</dbReference>
<organism evidence="3 4">
    <name type="scientific">Pontibacter oryzae</name>
    <dbReference type="NCBI Taxonomy" id="2304593"/>
    <lineage>
        <taxon>Bacteria</taxon>
        <taxon>Pseudomonadati</taxon>
        <taxon>Bacteroidota</taxon>
        <taxon>Cytophagia</taxon>
        <taxon>Cytophagales</taxon>
        <taxon>Hymenobacteraceae</taxon>
        <taxon>Pontibacter</taxon>
    </lineage>
</organism>